<evidence type="ECO:0000313" key="6">
    <source>
        <dbReference type="Proteomes" id="UP000236291"/>
    </source>
</evidence>
<dbReference type="Gene3D" id="1.20.5.4130">
    <property type="match status" value="1"/>
</dbReference>
<evidence type="ECO:0000256" key="3">
    <source>
        <dbReference type="ARBA" id="ARBA00022821"/>
    </source>
</evidence>
<dbReference type="Proteomes" id="UP000236291">
    <property type="component" value="Unassembled WGS sequence"/>
</dbReference>
<feature type="non-terminal residue" evidence="5">
    <location>
        <position position="147"/>
    </location>
</feature>
<keyword evidence="1" id="KW-0677">Repeat</keyword>
<feature type="domain" description="Disease resistance N-terminal" evidence="4">
    <location>
        <begin position="4"/>
        <end position="49"/>
    </location>
</feature>
<dbReference type="GO" id="GO:0006952">
    <property type="term" value="P:defense response"/>
    <property type="evidence" value="ECO:0007669"/>
    <property type="project" value="UniProtKB-KW"/>
</dbReference>
<keyword evidence="3" id="KW-0611">Plant defense</keyword>
<reference evidence="5 6" key="2">
    <citation type="journal article" date="2017" name="Front. Plant Sci.">
        <title>Gene Classification and Mining of Molecular Markers Useful in Red Clover (Trifolium pratense) Breeding.</title>
        <authorList>
            <person name="Istvanek J."/>
            <person name="Dluhosova J."/>
            <person name="Dluhos P."/>
            <person name="Patkova L."/>
            <person name="Nedelnik J."/>
            <person name="Repkova J."/>
        </authorList>
    </citation>
    <scope>NUCLEOTIDE SEQUENCE [LARGE SCALE GENOMIC DNA]</scope>
    <source>
        <strain evidence="6">cv. Tatra</strain>
        <tissue evidence="5">Young leaves</tissue>
    </source>
</reference>
<evidence type="ECO:0000256" key="2">
    <source>
        <dbReference type="ARBA" id="ARBA00022741"/>
    </source>
</evidence>
<gene>
    <name evidence="5" type="ORF">L195_g060665</name>
</gene>
<reference evidence="5 6" key="1">
    <citation type="journal article" date="2014" name="Am. J. Bot.">
        <title>Genome assembly and annotation for red clover (Trifolium pratense; Fabaceae).</title>
        <authorList>
            <person name="Istvanek J."/>
            <person name="Jaros M."/>
            <person name="Krenek A."/>
            <person name="Repkova J."/>
        </authorList>
    </citation>
    <scope>NUCLEOTIDE SEQUENCE [LARGE SCALE GENOMIC DNA]</scope>
    <source>
        <strain evidence="6">cv. Tatra</strain>
        <tissue evidence="5">Young leaves</tissue>
    </source>
</reference>
<dbReference type="InterPro" id="IPR041118">
    <property type="entry name" value="Rx_N"/>
</dbReference>
<dbReference type="InterPro" id="IPR038005">
    <property type="entry name" value="RX-like_CC"/>
</dbReference>
<proteinExistence type="predicted"/>
<accession>A0A2K3K579</accession>
<dbReference type="PANTHER" id="PTHR19338:SF32">
    <property type="entry name" value="OS06G0287500 PROTEIN"/>
    <property type="match status" value="1"/>
</dbReference>
<evidence type="ECO:0000313" key="5">
    <source>
        <dbReference type="EMBL" id="PNX61440.1"/>
    </source>
</evidence>
<sequence>LKDADKRAAAEGENTNEGVKTWVKQVREVAFCIEDIIDDYLIQVVQQPRVPGCASLLHKLKTMIPRHQIAYEIQDIKSSVRGISERSKRYGFQPNSNSSGSCNAKWHDPRLAALYIEESEVVGFQVPRKILIDWMVKGREERTVVSV</sequence>
<dbReference type="STRING" id="57577.A0A2K3K579"/>
<organism evidence="5 6">
    <name type="scientific">Trifolium pratense</name>
    <name type="common">Red clover</name>
    <dbReference type="NCBI Taxonomy" id="57577"/>
    <lineage>
        <taxon>Eukaryota</taxon>
        <taxon>Viridiplantae</taxon>
        <taxon>Streptophyta</taxon>
        <taxon>Embryophyta</taxon>
        <taxon>Tracheophyta</taxon>
        <taxon>Spermatophyta</taxon>
        <taxon>Magnoliopsida</taxon>
        <taxon>eudicotyledons</taxon>
        <taxon>Gunneridae</taxon>
        <taxon>Pentapetalae</taxon>
        <taxon>rosids</taxon>
        <taxon>fabids</taxon>
        <taxon>Fabales</taxon>
        <taxon>Fabaceae</taxon>
        <taxon>Papilionoideae</taxon>
        <taxon>50 kb inversion clade</taxon>
        <taxon>NPAAA clade</taxon>
        <taxon>Hologalegina</taxon>
        <taxon>IRL clade</taxon>
        <taxon>Trifolieae</taxon>
        <taxon>Trifolium</taxon>
    </lineage>
</organism>
<dbReference type="PANTHER" id="PTHR19338">
    <property type="entry name" value="TRANSLOCASE OF INNER MITOCHONDRIAL MEMBRANE 13 HOMOLOG"/>
    <property type="match status" value="1"/>
</dbReference>
<dbReference type="AlphaFoldDB" id="A0A2K3K579"/>
<feature type="non-terminal residue" evidence="5">
    <location>
        <position position="1"/>
    </location>
</feature>
<dbReference type="Pfam" id="PF18052">
    <property type="entry name" value="Rx_N"/>
    <property type="match status" value="1"/>
</dbReference>
<keyword evidence="2" id="KW-0547">Nucleotide-binding</keyword>
<dbReference type="CDD" id="cd14798">
    <property type="entry name" value="RX-CC_like"/>
    <property type="match status" value="1"/>
</dbReference>
<evidence type="ECO:0000259" key="4">
    <source>
        <dbReference type="Pfam" id="PF18052"/>
    </source>
</evidence>
<name>A0A2K3K579_TRIPR</name>
<comment type="caution">
    <text evidence="5">The sequence shown here is derived from an EMBL/GenBank/DDBJ whole genome shotgun (WGS) entry which is preliminary data.</text>
</comment>
<dbReference type="GO" id="GO:0000166">
    <property type="term" value="F:nucleotide binding"/>
    <property type="evidence" value="ECO:0007669"/>
    <property type="project" value="UniProtKB-KW"/>
</dbReference>
<protein>
    <submittedName>
        <fullName evidence="5">NBS-containing resistance-like protein</fullName>
    </submittedName>
</protein>
<dbReference type="EMBL" id="ASHM01141771">
    <property type="protein sequence ID" value="PNX61440.1"/>
    <property type="molecule type" value="Genomic_DNA"/>
</dbReference>
<evidence type="ECO:0000256" key="1">
    <source>
        <dbReference type="ARBA" id="ARBA00022737"/>
    </source>
</evidence>